<keyword evidence="2 5" id="KW-0812">Transmembrane</keyword>
<organism evidence="6 7">
    <name type="scientific">Zhenhengia yiwuensis</name>
    <dbReference type="NCBI Taxonomy" id="2763666"/>
    <lineage>
        <taxon>Bacteria</taxon>
        <taxon>Bacillati</taxon>
        <taxon>Bacillota</taxon>
        <taxon>Clostridia</taxon>
        <taxon>Lachnospirales</taxon>
        <taxon>Lachnospiraceae</taxon>
        <taxon>Zhenhengia</taxon>
    </lineage>
</organism>
<dbReference type="Proteomes" id="UP000655830">
    <property type="component" value="Unassembled WGS sequence"/>
</dbReference>
<gene>
    <name evidence="6" type="ORF">H8718_02660</name>
</gene>
<dbReference type="InterPro" id="IPR019109">
    <property type="entry name" value="MamF_MmsF"/>
</dbReference>
<feature type="transmembrane region" description="Helical" evidence="5">
    <location>
        <begin position="48"/>
        <end position="71"/>
    </location>
</feature>
<reference evidence="6" key="1">
    <citation type="submission" date="2020-08" db="EMBL/GenBank/DDBJ databases">
        <title>Genome public.</title>
        <authorList>
            <person name="Liu C."/>
            <person name="Sun Q."/>
        </authorList>
    </citation>
    <scope>NUCLEOTIDE SEQUENCE</scope>
    <source>
        <strain evidence="6">NSJ-12</strain>
    </source>
</reference>
<proteinExistence type="predicted"/>
<feature type="transmembrane region" description="Helical" evidence="5">
    <location>
        <begin position="77"/>
        <end position="109"/>
    </location>
</feature>
<feature type="transmembrane region" description="Helical" evidence="5">
    <location>
        <begin position="17"/>
        <end position="36"/>
    </location>
</feature>
<dbReference type="EMBL" id="JACRSY010000003">
    <property type="protein sequence ID" value="MBC8578434.1"/>
    <property type="molecule type" value="Genomic_DNA"/>
</dbReference>
<sequence length="129" mass="13860">MSEVQVFDSQDVAKNKVYAILAYLGFLVIIPLIVCKDSRYAKFHTNQGLVLFLSGIALSIADFIVGIILGICTGLPLIGWIFGIIMLLINVVVGIASIGLFALMIIGIVNACKGEGKELPIIGHFVILQ</sequence>
<evidence type="ECO:0000256" key="2">
    <source>
        <dbReference type="ARBA" id="ARBA00022692"/>
    </source>
</evidence>
<comment type="subcellular location">
    <subcellularLocation>
        <location evidence="1">Membrane</location>
        <topology evidence="1">Multi-pass membrane protein</topology>
    </subcellularLocation>
</comment>
<keyword evidence="4 5" id="KW-0472">Membrane</keyword>
<evidence type="ECO:0000256" key="5">
    <source>
        <dbReference type="SAM" id="Phobius"/>
    </source>
</evidence>
<accession>A0A926EDS1</accession>
<dbReference type="AlphaFoldDB" id="A0A926EDS1"/>
<evidence type="ECO:0000313" key="7">
    <source>
        <dbReference type="Proteomes" id="UP000655830"/>
    </source>
</evidence>
<evidence type="ECO:0008006" key="8">
    <source>
        <dbReference type="Google" id="ProtNLM"/>
    </source>
</evidence>
<keyword evidence="3 5" id="KW-1133">Transmembrane helix</keyword>
<evidence type="ECO:0000256" key="1">
    <source>
        <dbReference type="ARBA" id="ARBA00004141"/>
    </source>
</evidence>
<evidence type="ECO:0000313" key="6">
    <source>
        <dbReference type="EMBL" id="MBC8578434.1"/>
    </source>
</evidence>
<comment type="caution">
    <text evidence="6">The sequence shown here is derived from an EMBL/GenBank/DDBJ whole genome shotgun (WGS) entry which is preliminary data.</text>
</comment>
<dbReference type="RefSeq" id="WP_249331406.1">
    <property type="nucleotide sequence ID" value="NZ_JACRSY010000003.1"/>
</dbReference>
<dbReference type="Pfam" id="PF09685">
    <property type="entry name" value="MamF_MmsF"/>
    <property type="match status" value="1"/>
</dbReference>
<name>A0A926EDS1_9FIRM</name>
<evidence type="ECO:0000256" key="4">
    <source>
        <dbReference type="ARBA" id="ARBA00023136"/>
    </source>
</evidence>
<keyword evidence="7" id="KW-1185">Reference proteome</keyword>
<protein>
    <recommendedName>
        <fullName evidence="8">Chloroplast import component protein (Tic20)</fullName>
    </recommendedName>
</protein>
<evidence type="ECO:0000256" key="3">
    <source>
        <dbReference type="ARBA" id="ARBA00022989"/>
    </source>
</evidence>